<dbReference type="Proteomes" id="UP000241818">
    <property type="component" value="Unassembled WGS sequence"/>
</dbReference>
<dbReference type="AlphaFoldDB" id="A0A2T3B1T6"/>
<dbReference type="GeneID" id="36572103"/>
<dbReference type="EMBL" id="KZ679011">
    <property type="protein sequence ID" value="PSS18525.1"/>
    <property type="molecule type" value="Genomic_DNA"/>
</dbReference>
<evidence type="ECO:0000313" key="2">
    <source>
        <dbReference type="Proteomes" id="UP000241818"/>
    </source>
</evidence>
<proteinExistence type="predicted"/>
<name>A0A2T3B1T6_AMORE</name>
<dbReference type="Pfam" id="PF08192">
    <property type="entry name" value="Peptidase_S64"/>
    <property type="match status" value="1"/>
</dbReference>
<dbReference type="RefSeq" id="XP_024720877.1">
    <property type="nucleotide sequence ID" value="XM_024864022.1"/>
</dbReference>
<dbReference type="STRING" id="857342.A0A2T3B1T6"/>
<dbReference type="InterPro" id="IPR043504">
    <property type="entry name" value="Peptidase_S1_PA_chymotrypsin"/>
</dbReference>
<sequence>MVVNVRKRKFVPSSESSEDYDSFTGASSIEYFVARKDPFRQAPSNEIPVPYPFDNHPASQEVHDIVKSKRRSYEKVLEEFSITLRQVSVQTLNRRGFPSKKKNMLIILTRDENTECWEQAATVIQGVIENAAGPAGLKIGVEIRNQEKMYFDASSIIRPDTDIHRALMQVQPIVSAQVEKSCPGYWKTIEYHMRGPRLRASDRKPTVIITVKPGTRHLWQTVESQIEEAIKSVNLDLEINLEIMPGLFRPSAVLSEDEGPIVYRDLPETAVNGSSIGPRGDELTAGSLGVWLYFQPFGETEKKKCFLTCHHLITSGDPANRSSNDVHGIGLDGRKVEHRIKVDYPAAYDTAKTRSILLSEIANGDEDNGVSRKTIQTINRYASAGGIGGVEYSSGFRKNNKDTRMDWALVVLNSPDSFSQNKPPAATFSPAELFNGRLRYKVEPDEVVSKYAPLVKGAWVAKTGRTTTITAGEVSSIKTEVWWENGMKSMESVLLTAIGGHQFAKGGDSGAMVINLKKEWVGIVIGSDAYLETGYVTPVQDLMDDIKEKTGGIISLA</sequence>
<gene>
    <name evidence="1" type="ORF">M430DRAFT_19124</name>
</gene>
<dbReference type="OrthoDB" id="5424209at2759"/>
<dbReference type="InterPro" id="IPR009003">
    <property type="entry name" value="Peptidase_S1_PA"/>
</dbReference>
<dbReference type="InParanoid" id="A0A2T3B1T6"/>
<accession>A0A2T3B1T6</accession>
<evidence type="ECO:0008006" key="3">
    <source>
        <dbReference type="Google" id="ProtNLM"/>
    </source>
</evidence>
<reference evidence="1 2" key="1">
    <citation type="journal article" date="2018" name="New Phytol.">
        <title>Comparative genomics and transcriptomics depict ericoid mycorrhizal fungi as versatile saprotrophs and plant mutualists.</title>
        <authorList>
            <person name="Martino E."/>
            <person name="Morin E."/>
            <person name="Grelet G.A."/>
            <person name="Kuo A."/>
            <person name="Kohler A."/>
            <person name="Daghino S."/>
            <person name="Barry K.W."/>
            <person name="Cichocki N."/>
            <person name="Clum A."/>
            <person name="Dockter R.B."/>
            <person name="Hainaut M."/>
            <person name="Kuo R.C."/>
            <person name="LaButti K."/>
            <person name="Lindahl B.D."/>
            <person name="Lindquist E.A."/>
            <person name="Lipzen A."/>
            <person name="Khouja H.R."/>
            <person name="Magnuson J."/>
            <person name="Murat C."/>
            <person name="Ohm R.A."/>
            <person name="Singer S.W."/>
            <person name="Spatafora J.W."/>
            <person name="Wang M."/>
            <person name="Veneault-Fourrey C."/>
            <person name="Henrissat B."/>
            <person name="Grigoriev I.V."/>
            <person name="Martin F.M."/>
            <person name="Perotto S."/>
        </authorList>
    </citation>
    <scope>NUCLEOTIDE SEQUENCE [LARGE SCALE GENOMIC DNA]</scope>
    <source>
        <strain evidence="1 2">ATCC 22711</strain>
    </source>
</reference>
<dbReference type="InterPro" id="IPR012985">
    <property type="entry name" value="Peptidase_S64_Ssy5"/>
</dbReference>
<keyword evidence="2" id="KW-1185">Reference proteome</keyword>
<evidence type="ECO:0000313" key="1">
    <source>
        <dbReference type="EMBL" id="PSS18525.1"/>
    </source>
</evidence>
<organism evidence="1 2">
    <name type="scientific">Amorphotheca resinae ATCC 22711</name>
    <dbReference type="NCBI Taxonomy" id="857342"/>
    <lineage>
        <taxon>Eukaryota</taxon>
        <taxon>Fungi</taxon>
        <taxon>Dikarya</taxon>
        <taxon>Ascomycota</taxon>
        <taxon>Pezizomycotina</taxon>
        <taxon>Leotiomycetes</taxon>
        <taxon>Helotiales</taxon>
        <taxon>Amorphothecaceae</taxon>
        <taxon>Amorphotheca</taxon>
    </lineage>
</organism>
<protein>
    <recommendedName>
        <fullName evidence="3">Peptidase S7 domain-containing protein</fullName>
    </recommendedName>
</protein>
<dbReference type="Gene3D" id="2.40.10.10">
    <property type="entry name" value="Trypsin-like serine proteases"/>
    <property type="match status" value="1"/>
</dbReference>
<dbReference type="SUPFAM" id="SSF50494">
    <property type="entry name" value="Trypsin-like serine proteases"/>
    <property type="match status" value="1"/>
</dbReference>